<feature type="region of interest" description="Disordered" evidence="2">
    <location>
        <begin position="483"/>
        <end position="513"/>
    </location>
</feature>
<sequence length="853" mass="94715">MGVGAIKAGATGRAKELGFDSTSGSDIAGKDSFVEYQESTYALKQCREDTKQLCDSVVAKNQARREAIEAGDAVFKSYTESLGGNVLETALRLVVEVIANRPAGEIDSDLDAFKKLLPHLRRKQKDLPPDKDIPLSSRPLDQDNATEADESVRLRETMQDRELKMAKAQGALLDKDRQIAYANTPHRREAEGARDEAQECGGFFGRGIGAAQCKESFQEEVVYDSEDDSEGIIHVKKQLAQAQASEAKISLDNTRLEEENQQLKDALESVTAELRVEKESHEGIKSELEHVKTDRSKILAENQQEILAVRNQLVEAEDKYETFSELALSRKFKILQDSLILNHLESELKGAKLELEKTAATLSDNQKRMEDATIRADGLQTANKRLESANKDATARADSLTQEVSKLQIVNETLESANKDATARAESATVRADGLAHEASELQTANKRLESADKEKASQLSKARQKLQVEQTAGRALLEDVERLKGDAQRETSEKDANAKEAHKQKTRGDNAVAETLSLRKSLADLRDELSCVKGAARREEGDHEATKKRLAEEQDSKYMVEEQLETVLRRCDRFKDTAAGQVQGLQDRITELKGDALSATGAMQRWTEFWRQDGNGDYWAPFFEAICSREPEPTQLPYKPWQVCATWGEDVVEQDFSDRSLASVLSDVMGLLGAPEFEHNYFGALMRRLAQCLSECVNMSPDAMRLLVKRCTDRVSAEPKHTRRALHTQIAAVADVLAARWISLEDLAPPSNCVLDNMATLRATDGQLSSAWSTSMTLRVDRGDDALLLIKNPGAESALVWCIGTKTFWFASRGCAERLSAVYIKYRAPMGQQSIILSLADLESMDFIDFCN</sequence>
<comment type="caution">
    <text evidence="3">The sequence shown here is derived from an EMBL/GenBank/DDBJ whole genome shotgun (WGS) entry which is preliminary data.</text>
</comment>
<organism evidence="3 4">
    <name type="scientific">Colletotrichum sublineola</name>
    <name type="common">Sorghum anthracnose fungus</name>
    <dbReference type="NCBI Taxonomy" id="1173701"/>
    <lineage>
        <taxon>Eukaryota</taxon>
        <taxon>Fungi</taxon>
        <taxon>Dikarya</taxon>
        <taxon>Ascomycota</taxon>
        <taxon>Pezizomycotina</taxon>
        <taxon>Sordariomycetes</taxon>
        <taxon>Hypocreomycetidae</taxon>
        <taxon>Glomerellales</taxon>
        <taxon>Glomerellaceae</taxon>
        <taxon>Colletotrichum</taxon>
        <taxon>Colletotrichum graminicola species complex</taxon>
    </lineage>
</organism>
<evidence type="ECO:0000256" key="1">
    <source>
        <dbReference type="SAM" id="Coils"/>
    </source>
</evidence>
<dbReference type="Proteomes" id="UP000027238">
    <property type="component" value="Unassembled WGS sequence"/>
</dbReference>
<gene>
    <name evidence="3" type="ORF">CSUB01_04374</name>
</gene>
<accession>A0A066XYK1</accession>
<evidence type="ECO:0000313" key="3">
    <source>
        <dbReference type="EMBL" id="KDN70861.1"/>
    </source>
</evidence>
<dbReference type="HOGENOM" id="CLU_334632_0_0_1"/>
<feature type="region of interest" description="Disordered" evidence="2">
    <location>
        <begin position="121"/>
        <end position="152"/>
    </location>
</feature>
<evidence type="ECO:0000256" key="2">
    <source>
        <dbReference type="SAM" id="MobiDB-lite"/>
    </source>
</evidence>
<keyword evidence="4" id="KW-1185">Reference proteome</keyword>
<protein>
    <submittedName>
        <fullName evidence="3">Uncharacterized protein</fullName>
    </submittedName>
</protein>
<feature type="coiled-coil region" evidence="1">
    <location>
        <begin position="239"/>
        <end position="462"/>
    </location>
</feature>
<keyword evidence="1" id="KW-0175">Coiled coil</keyword>
<name>A0A066XYK1_COLSU</name>
<proteinExistence type="predicted"/>
<reference evidence="4" key="1">
    <citation type="journal article" date="2014" name="Genome Announc.">
        <title>Draft genome sequence of Colletotrichum sublineola, a destructive pathogen of cultivated sorghum.</title>
        <authorList>
            <person name="Baroncelli R."/>
            <person name="Sanz-Martin J.M."/>
            <person name="Rech G.E."/>
            <person name="Sukno S.A."/>
            <person name="Thon M.R."/>
        </authorList>
    </citation>
    <scope>NUCLEOTIDE SEQUENCE [LARGE SCALE GENOMIC DNA]</scope>
    <source>
        <strain evidence="4">TX430BB</strain>
    </source>
</reference>
<evidence type="ECO:0000313" key="4">
    <source>
        <dbReference type="Proteomes" id="UP000027238"/>
    </source>
</evidence>
<feature type="compositionally biased region" description="Basic and acidic residues" evidence="2">
    <location>
        <begin position="483"/>
        <end position="509"/>
    </location>
</feature>
<dbReference type="EMBL" id="JMSE01000279">
    <property type="protein sequence ID" value="KDN70861.1"/>
    <property type="molecule type" value="Genomic_DNA"/>
</dbReference>
<dbReference type="OrthoDB" id="10670863at2759"/>
<dbReference type="AlphaFoldDB" id="A0A066XYK1"/>